<protein>
    <submittedName>
        <fullName evidence="2">Copper(I) chaperone CopZ</fullName>
    </submittedName>
</protein>
<dbReference type="AlphaFoldDB" id="A0A6J4NQW4"/>
<evidence type="ECO:0000313" key="2">
    <source>
        <dbReference type="EMBL" id="CAA9389225.1"/>
    </source>
</evidence>
<feature type="region of interest" description="Disordered" evidence="1">
    <location>
        <begin position="1"/>
        <end position="68"/>
    </location>
</feature>
<feature type="compositionally biased region" description="Basic residues" evidence="1">
    <location>
        <begin position="57"/>
        <end position="68"/>
    </location>
</feature>
<gene>
    <name evidence="2" type="ORF">AVDCRST_MAG06-1473</name>
</gene>
<reference evidence="2" key="1">
    <citation type="submission" date="2020-02" db="EMBL/GenBank/DDBJ databases">
        <authorList>
            <person name="Meier V. D."/>
        </authorList>
    </citation>
    <scope>NUCLEOTIDE SEQUENCE</scope>
    <source>
        <strain evidence="2">AVDCRST_MAG06</strain>
    </source>
</reference>
<feature type="non-terminal residue" evidence="2">
    <location>
        <position position="1"/>
    </location>
</feature>
<accession>A0A6J4NQW4</accession>
<organism evidence="2">
    <name type="scientific">uncultured Nocardioides sp</name>
    <dbReference type="NCBI Taxonomy" id="198441"/>
    <lineage>
        <taxon>Bacteria</taxon>
        <taxon>Bacillati</taxon>
        <taxon>Actinomycetota</taxon>
        <taxon>Actinomycetes</taxon>
        <taxon>Propionibacteriales</taxon>
        <taxon>Nocardioidaceae</taxon>
        <taxon>Nocardioides</taxon>
        <taxon>environmental samples</taxon>
    </lineage>
</organism>
<sequence>ERDQPVRRHRHDLRALRHLRHRGAPGGRRRHRRRGRPRLGRRQCHQRPAPLRDRRPGGRRRGRLLARM</sequence>
<evidence type="ECO:0000256" key="1">
    <source>
        <dbReference type="SAM" id="MobiDB-lite"/>
    </source>
</evidence>
<dbReference type="EMBL" id="CADCUP010000104">
    <property type="protein sequence ID" value="CAA9389225.1"/>
    <property type="molecule type" value="Genomic_DNA"/>
</dbReference>
<feature type="compositionally biased region" description="Basic residues" evidence="1">
    <location>
        <begin position="7"/>
        <end position="45"/>
    </location>
</feature>
<name>A0A6J4NQW4_9ACTN</name>
<proteinExistence type="predicted"/>
<feature type="non-terminal residue" evidence="2">
    <location>
        <position position="68"/>
    </location>
</feature>